<proteinExistence type="predicted"/>
<dbReference type="AlphaFoldDB" id="A0A7S3K5Z3"/>
<protein>
    <recommendedName>
        <fullName evidence="6">CSN8/PSMD8/EIF3K domain-containing protein</fullName>
    </recommendedName>
</protein>
<keyword evidence="3" id="KW-0963">Cytoplasm</keyword>
<keyword evidence="4" id="KW-0736">Signalosome</keyword>
<dbReference type="PANTHER" id="PTHR13339:SF0">
    <property type="entry name" value="COP9 SIGNALOSOME COMPLEX SUBUNIT 8"/>
    <property type="match status" value="1"/>
</dbReference>
<dbReference type="GO" id="GO:0010387">
    <property type="term" value="P:COP9 signalosome assembly"/>
    <property type="evidence" value="ECO:0007669"/>
    <property type="project" value="InterPro"/>
</dbReference>
<evidence type="ECO:0000259" key="6">
    <source>
        <dbReference type="Pfam" id="PF10075"/>
    </source>
</evidence>
<keyword evidence="5" id="KW-0539">Nucleus</keyword>
<dbReference type="GO" id="GO:0000338">
    <property type="term" value="P:protein deneddylation"/>
    <property type="evidence" value="ECO:0007669"/>
    <property type="project" value="InterPro"/>
</dbReference>
<sequence>MLSFEEQLCQAEDVEVQLVGNEETSLIARNATELLLLNLVCDRIEEARFVWRRTLPHVRDASADLRRSWQVGACLWMRNDIAGATRLLENENEWNEDIRDIVKAVLERVRENELLLISRAYSTIELSEIANRLTLSEQQALDLCRQIDWTFDPNDGMVLPRNFIESTQDKSFSGLDKLKHVADIMTQLNT</sequence>
<dbReference type="InterPro" id="IPR033464">
    <property type="entry name" value="CSN8_PSD8_EIF3K"/>
</dbReference>
<dbReference type="InterPro" id="IPR033205">
    <property type="entry name" value="COP9_CSN8"/>
</dbReference>
<feature type="domain" description="CSN8/PSMD8/EIF3K" evidence="6">
    <location>
        <begin position="32"/>
        <end position="159"/>
    </location>
</feature>
<reference evidence="7" key="1">
    <citation type="submission" date="2021-01" db="EMBL/GenBank/DDBJ databases">
        <authorList>
            <person name="Corre E."/>
            <person name="Pelletier E."/>
            <person name="Niang G."/>
            <person name="Scheremetjew M."/>
            <person name="Finn R."/>
            <person name="Kale V."/>
            <person name="Holt S."/>
            <person name="Cochrane G."/>
            <person name="Meng A."/>
            <person name="Brown T."/>
            <person name="Cohen L."/>
        </authorList>
    </citation>
    <scope>NUCLEOTIDE SEQUENCE</scope>
    <source>
        <strain evidence="7">CCMP1510</strain>
    </source>
</reference>
<evidence type="ECO:0000256" key="4">
    <source>
        <dbReference type="ARBA" id="ARBA00022790"/>
    </source>
</evidence>
<dbReference type="PANTHER" id="PTHR13339">
    <property type="entry name" value="COP9 SIGNALOSOME COMPLEX SUBUNIT 8"/>
    <property type="match status" value="1"/>
</dbReference>
<evidence type="ECO:0000256" key="2">
    <source>
        <dbReference type="ARBA" id="ARBA00004496"/>
    </source>
</evidence>
<dbReference type="Gene3D" id="1.25.40.990">
    <property type="match status" value="1"/>
</dbReference>
<evidence type="ECO:0000313" key="7">
    <source>
        <dbReference type="EMBL" id="CAE0374453.1"/>
    </source>
</evidence>
<evidence type="ECO:0000256" key="1">
    <source>
        <dbReference type="ARBA" id="ARBA00004123"/>
    </source>
</evidence>
<organism evidence="7">
    <name type="scientific">Aureoumbra lagunensis</name>
    <dbReference type="NCBI Taxonomy" id="44058"/>
    <lineage>
        <taxon>Eukaryota</taxon>
        <taxon>Sar</taxon>
        <taxon>Stramenopiles</taxon>
        <taxon>Ochrophyta</taxon>
        <taxon>Pelagophyceae</taxon>
        <taxon>Pelagomonadales</taxon>
        <taxon>Aureoumbra</taxon>
    </lineage>
</organism>
<dbReference type="GO" id="GO:0005737">
    <property type="term" value="C:cytoplasm"/>
    <property type="evidence" value="ECO:0007669"/>
    <property type="project" value="UniProtKB-SubCell"/>
</dbReference>
<evidence type="ECO:0000256" key="3">
    <source>
        <dbReference type="ARBA" id="ARBA00022490"/>
    </source>
</evidence>
<accession>A0A7S3K5Z3</accession>
<dbReference type="GO" id="GO:0008180">
    <property type="term" value="C:COP9 signalosome"/>
    <property type="evidence" value="ECO:0007669"/>
    <property type="project" value="UniProtKB-KW"/>
</dbReference>
<evidence type="ECO:0000256" key="5">
    <source>
        <dbReference type="ARBA" id="ARBA00023242"/>
    </source>
</evidence>
<comment type="subcellular location">
    <subcellularLocation>
        <location evidence="2">Cytoplasm</location>
    </subcellularLocation>
    <subcellularLocation>
        <location evidence="1">Nucleus</location>
    </subcellularLocation>
</comment>
<name>A0A7S3K5Z3_9STRA</name>
<dbReference type="Pfam" id="PF10075">
    <property type="entry name" value="CSN8_PSD8_EIF3K"/>
    <property type="match status" value="1"/>
</dbReference>
<dbReference type="EMBL" id="HBIJ01023174">
    <property type="protein sequence ID" value="CAE0374453.1"/>
    <property type="molecule type" value="Transcribed_RNA"/>
</dbReference>
<gene>
    <name evidence="7" type="ORF">ALAG00032_LOCUS15256</name>
</gene>